<dbReference type="PANTHER" id="PTHR41913:SF1">
    <property type="entry name" value="DUF1684 DOMAIN-CONTAINING PROTEIN"/>
    <property type="match status" value="1"/>
</dbReference>
<dbReference type="Proteomes" id="UP000239297">
    <property type="component" value="Unassembled WGS sequence"/>
</dbReference>
<dbReference type="EMBL" id="PRKW01000005">
    <property type="protein sequence ID" value="PPB48793.1"/>
    <property type="molecule type" value="Genomic_DNA"/>
</dbReference>
<dbReference type="Pfam" id="PF07920">
    <property type="entry name" value="DUF1684"/>
    <property type="match status" value="1"/>
</dbReference>
<gene>
    <name evidence="1" type="ORF">C4K88_13875</name>
</gene>
<dbReference type="AlphaFoldDB" id="A0A2S5IW52"/>
<dbReference type="RefSeq" id="WP_104122195.1">
    <property type="nucleotide sequence ID" value="NZ_PRKW01000005.1"/>
</dbReference>
<evidence type="ECO:0000313" key="2">
    <source>
        <dbReference type="Proteomes" id="UP000239297"/>
    </source>
</evidence>
<organism evidence="1 2">
    <name type="scientific">Arthrobacter pityocampae</name>
    <dbReference type="NCBI Taxonomy" id="547334"/>
    <lineage>
        <taxon>Bacteria</taxon>
        <taxon>Bacillati</taxon>
        <taxon>Actinomycetota</taxon>
        <taxon>Actinomycetes</taxon>
        <taxon>Micrococcales</taxon>
        <taxon>Micrococcaceae</taxon>
        <taxon>Arthrobacter</taxon>
    </lineage>
</organism>
<evidence type="ECO:0000313" key="1">
    <source>
        <dbReference type="EMBL" id="PPB48793.1"/>
    </source>
</evidence>
<reference evidence="1 2" key="1">
    <citation type="journal article" date="2014" name="Int. J. Syst. Evol. Microbiol.">
        <title>Arthrobacter pityocampae sp. nov., isolated from Thaumetopoea pityocampa (Lep., Thaumetopoeidae).</title>
        <authorList>
            <person name="Ince I.A."/>
            <person name="Demirbag Z."/>
            <person name="Kati H."/>
        </authorList>
    </citation>
    <scope>NUCLEOTIDE SEQUENCE [LARGE SCALE GENOMIC DNA]</scope>
    <source>
        <strain evidence="1 2">Tp2</strain>
    </source>
</reference>
<comment type="caution">
    <text evidence="1">The sequence shown here is derived from an EMBL/GenBank/DDBJ whole genome shotgun (WGS) entry which is preliminary data.</text>
</comment>
<dbReference type="OrthoDB" id="5493262at2"/>
<protein>
    <submittedName>
        <fullName evidence="1">DUF1684 domain-containing protein</fullName>
    </submittedName>
</protein>
<proteinExistence type="predicted"/>
<sequence>MNSRTPEERWRRFRDARDAALAEEHGWLSLTSFQWLGGEPAPVDGVPGLWSSAGDTARLTAGAPDGLTDLADGGPVEGTITATLDDEESLLWVGHGGEDGRRVVVELARRAGRYALRTRDASSPALTGFTGVPTFDYRPDLVVEGRFEPYAEPLLEPIATAHPDVPGTHGTAGEVVFSLPGDHRRFRLRAAQDAAGALSITFHDATNGVSTADWRKLTTRRPRPDGSVALDFNRAINYPSAFTAYGTCPAPVGGNVVDAAIEAGERTPAGVPAALQASASG</sequence>
<name>A0A2S5IW52_9MICC</name>
<dbReference type="PANTHER" id="PTHR41913">
    <property type="entry name" value="DUF1684 DOMAIN-CONTAINING PROTEIN"/>
    <property type="match status" value="1"/>
</dbReference>
<keyword evidence="2" id="KW-1185">Reference proteome</keyword>
<accession>A0A2S5IW52</accession>
<dbReference type="InterPro" id="IPR012467">
    <property type="entry name" value="DUF1684"/>
</dbReference>